<dbReference type="AlphaFoldDB" id="M2P6Z6"/>
<keyword evidence="1" id="KW-0732">Signal</keyword>
<reference evidence="2 3" key="1">
    <citation type="journal article" date="2012" name="Proc. Natl. Acad. Sci. U.S.A.">
        <title>Comparative genomics of Ceriporiopsis subvermispora and Phanerochaete chrysosporium provide insight into selective ligninolysis.</title>
        <authorList>
            <person name="Fernandez-Fueyo E."/>
            <person name="Ruiz-Duenas F.J."/>
            <person name="Ferreira P."/>
            <person name="Floudas D."/>
            <person name="Hibbett D.S."/>
            <person name="Canessa P."/>
            <person name="Larrondo L.F."/>
            <person name="James T.Y."/>
            <person name="Seelenfreund D."/>
            <person name="Lobos S."/>
            <person name="Polanco R."/>
            <person name="Tello M."/>
            <person name="Honda Y."/>
            <person name="Watanabe T."/>
            <person name="Watanabe T."/>
            <person name="Ryu J.S."/>
            <person name="Kubicek C.P."/>
            <person name="Schmoll M."/>
            <person name="Gaskell J."/>
            <person name="Hammel K.E."/>
            <person name="St John F.J."/>
            <person name="Vanden Wymelenberg A."/>
            <person name="Sabat G."/>
            <person name="Splinter BonDurant S."/>
            <person name="Syed K."/>
            <person name="Yadav J.S."/>
            <person name="Doddapaneni H."/>
            <person name="Subramanian V."/>
            <person name="Lavin J.L."/>
            <person name="Oguiza J.A."/>
            <person name="Perez G."/>
            <person name="Pisabarro A.G."/>
            <person name="Ramirez L."/>
            <person name="Santoyo F."/>
            <person name="Master E."/>
            <person name="Coutinho P.M."/>
            <person name="Henrissat B."/>
            <person name="Lombard V."/>
            <person name="Magnuson J.K."/>
            <person name="Kuees U."/>
            <person name="Hori C."/>
            <person name="Igarashi K."/>
            <person name="Samejima M."/>
            <person name="Held B.W."/>
            <person name="Barry K.W."/>
            <person name="LaButti K.M."/>
            <person name="Lapidus A."/>
            <person name="Lindquist E.A."/>
            <person name="Lucas S.M."/>
            <person name="Riley R."/>
            <person name="Salamov A.A."/>
            <person name="Hoffmeister D."/>
            <person name="Schwenk D."/>
            <person name="Hadar Y."/>
            <person name="Yarden O."/>
            <person name="de Vries R.P."/>
            <person name="Wiebenga A."/>
            <person name="Stenlid J."/>
            <person name="Eastwood D."/>
            <person name="Grigoriev I.V."/>
            <person name="Berka R.M."/>
            <person name="Blanchette R.A."/>
            <person name="Kersten P."/>
            <person name="Martinez A.T."/>
            <person name="Vicuna R."/>
            <person name="Cullen D."/>
        </authorList>
    </citation>
    <scope>NUCLEOTIDE SEQUENCE [LARGE SCALE GENOMIC DNA]</scope>
    <source>
        <strain evidence="2 3">B</strain>
    </source>
</reference>
<proteinExistence type="predicted"/>
<feature type="chain" id="PRO_5004022495" evidence="1">
    <location>
        <begin position="21"/>
        <end position="403"/>
    </location>
</feature>
<evidence type="ECO:0000313" key="2">
    <source>
        <dbReference type="EMBL" id="EMD31109.1"/>
    </source>
</evidence>
<dbReference type="HOGENOM" id="CLU_683341_0_0_1"/>
<accession>M2P6Z6</accession>
<dbReference type="Gene3D" id="1.20.5.1230">
    <property type="entry name" value="Apolipoprotein A-I"/>
    <property type="match status" value="1"/>
</dbReference>
<evidence type="ECO:0000313" key="3">
    <source>
        <dbReference type="Proteomes" id="UP000016930"/>
    </source>
</evidence>
<protein>
    <submittedName>
        <fullName evidence="2">Uncharacterized protein</fullName>
    </submittedName>
</protein>
<dbReference type="Proteomes" id="UP000016930">
    <property type="component" value="Unassembled WGS sequence"/>
</dbReference>
<name>M2P6Z6_CERS8</name>
<keyword evidence="3" id="KW-1185">Reference proteome</keyword>
<dbReference type="EMBL" id="KB445823">
    <property type="protein sequence ID" value="EMD31109.1"/>
    <property type="molecule type" value="Genomic_DNA"/>
</dbReference>
<evidence type="ECO:0000256" key="1">
    <source>
        <dbReference type="SAM" id="SignalP"/>
    </source>
</evidence>
<feature type="signal peptide" evidence="1">
    <location>
        <begin position="1"/>
        <end position="20"/>
    </location>
</feature>
<dbReference type="SUPFAM" id="SSF58113">
    <property type="entry name" value="Apolipoprotein A-I"/>
    <property type="match status" value="1"/>
</dbReference>
<sequence length="403" mass="43803">MHAKVAIPSLFFLVANSASAAVINPALLAQRDIHSDVQQIASDAVNVGHDWMTEHGAQITAIGSAVQSIWGRMEPTPVAKRDLHSDLQQIAQDATNFGDDWMDVHGSQVAAVGSAVQSIWGRMEPTPVAKRDLHSDLQQIAQDATDFGNDWMNVHGSQVAAVGSAVQSIWGRAEPTPFVMRRDLQSDLQQLGQDAQQVGQQAAAYGENEAQQAAAYGESVAQQEEQNVQSLDNAITAAFGRRDLSSDAQQLSQDAQQIGQQAAAYGESVGQQAAAYGESVAQQEESNVQQLTNTIHSVFGRRRSRLAARQTISADDLNEIFSVLESLGDDVYDVIETFINELPTDREYSKLLLRSSLLRCKPMSAMSSATSLPLPLRPLLLQPPPRKSRVFLRVTLAVPPHFM</sequence>
<gene>
    <name evidence="2" type="ORF">CERSUDRAFT_120079</name>
</gene>
<organism evidence="2 3">
    <name type="scientific">Ceriporiopsis subvermispora (strain B)</name>
    <name type="common">White-rot fungus</name>
    <name type="synonym">Gelatoporia subvermispora</name>
    <dbReference type="NCBI Taxonomy" id="914234"/>
    <lineage>
        <taxon>Eukaryota</taxon>
        <taxon>Fungi</taxon>
        <taxon>Dikarya</taxon>
        <taxon>Basidiomycota</taxon>
        <taxon>Agaricomycotina</taxon>
        <taxon>Agaricomycetes</taxon>
        <taxon>Polyporales</taxon>
        <taxon>Gelatoporiaceae</taxon>
        <taxon>Gelatoporia</taxon>
    </lineage>
</organism>
<dbReference type="OrthoDB" id="10604749at2759"/>